<evidence type="ECO:0000313" key="1">
    <source>
        <dbReference type="EMBL" id="BAJ27171.1"/>
    </source>
</evidence>
<evidence type="ECO:0000313" key="2">
    <source>
        <dbReference type="Proteomes" id="UP000007076"/>
    </source>
</evidence>
<dbReference type="KEGG" id="ksk:KSE_13420"/>
<organism evidence="1 2">
    <name type="scientific">Kitasatospora setae (strain ATCC 33774 / DSM 43861 / JCM 3304 / KCC A-0304 / NBRC 14216 / KM-6054)</name>
    <name type="common">Streptomyces setae</name>
    <dbReference type="NCBI Taxonomy" id="452652"/>
    <lineage>
        <taxon>Bacteria</taxon>
        <taxon>Bacillati</taxon>
        <taxon>Actinomycetota</taxon>
        <taxon>Actinomycetes</taxon>
        <taxon>Kitasatosporales</taxon>
        <taxon>Streptomycetaceae</taxon>
        <taxon>Kitasatospora</taxon>
    </lineage>
</organism>
<name>E4N7J0_KITSK</name>
<dbReference type="STRING" id="452652.KSE_13420"/>
<proteinExistence type="predicted"/>
<reference evidence="1 2" key="1">
    <citation type="journal article" date="2010" name="DNA Res.">
        <title>Genome sequence of Kitasatospora setae NBRC 14216T: an evolutionary snapshot of the family Streptomycetaceae.</title>
        <authorList>
            <person name="Ichikawa N."/>
            <person name="Oguchi A."/>
            <person name="Ikeda H."/>
            <person name="Ishikawa J."/>
            <person name="Kitani S."/>
            <person name="Watanabe Y."/>
            <person name="Nakamura S."/>
            <person name="Katano Y."/>
            <person name="Kishi E."/>
            <person name="Sasagawa M."/>
            <person name="Ankai A."/>
            <person name="Fukui S."/>
            <person name="Hashimoto Y."/>
            <person name="Kamata S."/>
            <person name="Otoguro M."/>
            <person name="Tanikawa S."/>
            <person name="Nihira T."/>
            <person name="Horinouchi S."/>
            <person name="Ohnishi Y."/>
            <person name="Hayakawa M."/>
            <person name="Kuzuyama T."/>
            <person name="Arisawa A."/>
            <person name="Nomoto F."/>
            <person name="Miura H."/>
            <person name="Takahashi Y."/>
            <person name="Fujita N."/>
        </authorList>
    </citation>
    <scope>NUCLEOTIDE SEQUENCE [LARGE SCALE GENOMIC DNA]</scope>
    <source>
        <strain evidence="2">ATCC 33774 / DSM 43861 / JCM 3304 / KCC A-0304 / NBRC 14216 / KM-6054</strain>
    </source>
</reference>
<dbReference type="EMBL" id="AP010968">
    <property type="protein sequence ID" value="BAJ27171.1"/>
    <property type="molecule type" value="Genomic_DNA"/>
</dbReference>
<dbReference type="RefSeq" id="WP_014134489.1">
    <property type="nucleotide sequence ID" value="NC_016109.1"/>
</dbReference>
<accession>E4N7J0</accession>
<protein>
    <submittedName>
        <fullName evidence="1">Uncharacterized protein</fullName>
    </submittedName>
</protein>
<dbReference type="AlphaFoldDB" id="E4N7J0"/>
<dbReference type="HOGENOM" id="CLU_151291_0_0_11"/>
<keyword evidence="2" id="KW-1185">Reference proteome</keyword>
<dbReference type="PATRIC" id="fig|452652.3.peg.1337"/>
<dbReference type="Proteomes" id="UP000007076">
    <property type="component" value="Chromosome"/>
</dbReference>
<sequence length="113" mass="12282">MSVSLYYHARRPVPLTAAEGAAVERIATAHRAAFPYPDEEGLYLYGDAGGEPDDLLAGSTKLPADPERALPVIAHLLGAVTELRRALPGAVWHVHLDDLDVPWDERDGYGYGF</sequence>
<dbReference type="eggNOG" id="ENOG5033F3B">
    <property type="taxonomic scope" value="Bacteria"/>
</dbReference>
<gene>
    <name evidence="1" type="ordered locus">KSE_13420</name>
</gene>